<keyword evidence="3" id="KW-1185">Reference proteome</keyword>
<dbReference type="EMBL" id="LSRX01000214">
    <property type="protein sequence ID" value="OLQ04269.1"/>
    <property type="molecule type" value="Genomic_DNA"/>
</dbReference>
<evidence type="ECO:0000313" key="3">
    <source>
        <dbReference type="Proteomes" id="UP000186817"/>
    </source>
</evidence>
<protein>
    <submittedName>
        <fullName evidence="2">Uncharacterized protein</fullName>
    </submittedName>
</protein>
<dbReference type="OrthoDB" id="430922at2759"/>
<accession>A0A1Q9EA30</accession>
<comment type="caution">
    <text evidence="2">The sequence shown here is derived from an EMBL/GenBank/DDBJ whole genome shotgun (WGS) entry which is preliminary data.</text>
</comment>
<dbReference type="AlphaFoldDB" id="A0A1Q9EA30"/>
<organism evidence="2 3">
    <name type="scientific">Symbiodinium microadriaticum</name>
    <name type="common">Dinoflagellate</name>
    <name type="synonym">Zooxanthella microadriatica</name>
    <dbReference type="NCBI Taxonomy" id="2951"/>
    <lineage>
        <taxon>Eukaryota</taxon>
        <taxon>Sar</taxon>
        <taxon>Alveolata</taxon>
        <taxon>Dinophyceae</taxon>
        <taxon>Suessiales</taxon>
        <taxon>Symbiodiniaceae</taxon>
        <taxon>Symbiodinium</taxon>
    </lineage>
</organism>
<feature type="region of interest" description="Disordered" evidence="1">
    <location>
        <begin position="538"/>
        <end position="572"/>
    </location>
</feature>
<proteinExistence type="predicted"/>
<evidence type="ECO:0000256" key="1">
    <source>
        <dbReference type="SAM" id="MobiDB-lite"/>
    </source>
</evidence>
<evidence type="ECO:0000313" key="2">
    <source>
        <dbReference type="EMBL" id="OLQ04269.1"/>
    </source>
</evidence>
<sequence>MDGLPTSAPLPSSAHGIATTGASGAGAPDGGGPSWGGAYGGGFPSGQAHVWEFVEAMARLFRDGDAWAASHCIIGATVSCATLRAVANAVAIRCALAAFALSVLLEHPPNSGAMGSLSDAKKDFTEECKYGMLENECNSAFRECIKSIALKNGIQTETERTHTKRRRLGSRQILRLLYDSLATAPHDTGDSTFKIIDFVKVVSTGSGMVSSRRGLEAFCDKRNHVLASISVDRPADHMMLSSLFYEQARLSTQILVPMMRSRLTLLDDDGIDERVDDGDEGREDVDITVNGTGEEDLTYCSAKETFQFDAGRSLSEEEGMVRNGKGSIVEAREERMIVEMLSEGALLIKRALRYPSWAGGLAGRAPATMLKKTKGPTLKIKELPVAVSEHIFFVERDKLCRQELDPFGLAGPLWPEGTAFVCACSCKTWTQKWEFGYDFLMLDKNPLSNVSVGFEGKCVERRSIPKGCQRSMVKVETPPQHSGSGTAEVKRNAFAVSCASFLPCALDLGAFQGWGPPQCVVFQASESAEGAVEGSTVEVLDWGPPGPVELPGSDKTGKARGPHSSLPVKDPPALKSRCLGVGEASGGSETDGRAIKQRHVSQLGRGVRGAGTPTALLIYNAYGEVRQRSNGEFFGDASHFAVSPL</sequence>
<gene>
    <name evidence="2" type="ORF">AK812_SmicGene12644</name>
</gene>
<name>A0A1Q9EA30_SYMMI</name>
<dbReference type="Proteomes" id="UP000186817">
    <property type="component" value="Unassembled WGS sequence"/>
</dbReference>
<reference evidence="2 3" key="1">
    <citation type="submission" date="2016-02" db="EMBL/GenBank/DDBJ databases">
        <title>Genome analysis of coral dinoflagellate symbionts highlights evolutionary adaptations to a symbiotic lifestyle.</title>
        <authorList>
            <person name="Aranda M."/>
            <person name="Li Y."/>
            <person name="Liew Y.J."/>
            <person name="Baumgarten S."/>
            <person name="Simakov O."/>
            <person name="Wilson M."/>
            <person name="Piel J."/>
            <person name="Ashoor H."/>
            <person name="Bougouffa S."/>
            <person name="Bajic V.B."/>
            <person name="Ryu T."/>
            <person name="Ravasi T."/>
            <person name="Bayer T."/>
            <person name="Micklem G."/>
            <person name="Kim H."/>
            <person name="Bhak J."/>
            <person name="Lajeunesse T.C."/>
            <person name="Voolstra C.R."/>
        </authorList>
    </citation>
    <scope>NUCLEOTIDE SEQUENCE [LARGE SCALE GENOMIC DNA]</scope>
    <source>
        <strain evidence="2 3">CCMP2467</strain>
    </source>
</reference>